<organism evidence="1 2">
    <name type="scientific">Kouleothrix aurantiaca</name>
    <dbReference type="NCBI Taxonomy" id="186479"/>
    <lineage>
        <taxon>Bacteria</taxon>
        <taxon>Bacillati</taxon>
        <taxon>Chloroflexota</taxon>
        <taxon>Chloroflexia</taxon>
        <taxon>Chloroflexales</taxon>
        <taxon>Roseiflexineae</taxon>
        <taxon>Roseiflexaceae</taxon>
        <taxon>Kouleothrix</taxon>
    </lineage>
</organism>
<reference evidence="1 2" key="1">
    <citation type="submission" date="2015-09" db="EMBL/GenBank/DDBJ databases">
        <title>Draft genome sequence of Kouleothrix aurantiaca JCM 19913.</title>
        <authorList>
            <person name="Hemp J."/>
        </authorList>
    </citation>
    <scope>NUCLEOTIDE SEQUENCE [LARGE SCALE GENOMIC DNA]</scope>
    <source>
        <strain evidence="1 2">COM-B</strain>
    </source>
</reference>
<dbReference type="AlphaFoldDB" id="A0A0P9DG59"/>
<evidence type="ECO:0000313" key="1">
    <source>
        <dbReference type="EMBL" id="KPV54537.1"/>
    </source>
</evidence>
<accession>A0A0P9DG59</accession>
<dbReference type="InterPro" id="IPR027417">
    <property type="entry name" value="P-loop_NTPase"/>
</dbReference>
<evidence type="ECO:0000313" key="2">
    <source>
        <dbReference type="Proteomes" id="UP000050509"/>
    </source>
</evidence>
<keyword evidence="2" id="KW-1185">Reference proteome</keyword>
<dbReference type="PATRIC" id="fig|186479.3.peg.8195"/>
<gene>
    <name evidence="1" type="ORF">SE17_03130</name>
</gene>
<dbReference type="EMBL" id="LJCR01000042">
    <property type="protein sequence ID" value="KPV54537.1"/>
    <property type="molecule type" value="Genomic_DNA"/>
</dbReference>
<name>A0A0P9DG59_9CHLR</name>
<dbReference type="Proteomes" id="UP000050509">
    <property type="component" value="Unassembled WGS sequence"/>
</dbReference>
<comment type="caution">
    <text evidence="1">The sequence shown here is derived from an EMBL/GenBank/DDBJ whole genome shotgun (WGS) entry which is preliminary data.</text>
</comment>
<protein>
    <submittedName>
        <fullName evidence="1">Uncharacterized protein</fullName>
    </submittedName>
</protein>
<dbReference type="Gene3D" id="3.40.50.300">
    <property type="entry name" value="P-loop containing nucleotide triphosphate hydrolases"/>
    <property type="match status" value="1"/>
</dbReference>
<proteinExistence type="predicted"/>
<dbReference type="SUPFAM" id="SSF52540">
    <property type="entry name" value="P-loop containing nucleoside triphosphate hydrolases"/>
    <property type="match status" value="1"/>
</dbReference>
<sequence length="129" mass="15187">MSVSDGLIYLMEEWLPPSVAIQKSWLEAGERFIRYEDLLESDLEILEPVLLEECALPISRQKLHDAVTKNRFERLTRGRERGQENVKSHERKGVAGDWQNYFDDQVKDAFKARFGDLLIATKYERNNEW</sequence>